<feature type="signal peptide" evidence="4">
    <location>
        <begin position="1"/>
        <end position="24"/>
    </location>
</feature>
<dbReference type="PANTHER" id="PTHR33420">
    <property type="entry name" value="FIMBRIAL SUBUNIT ELFA-RELATED"/>
    <property type="match status" value="1"/>
</dbReference>
<sequence length="318" mass="33742">MTMKYAMKLVFPLLALCVPTVAQAAPCDRYQSDTFILNLPATITVPDSLPVGSLIHRQAFNGSAPEYFANCTVSIASWIDGRYPMGTDPVTRSYPTEAPGVGVRITMRWAGGGGPAAFSLFNQGPTPLYGKVPSFTSAEASFYKIGPVTDGTVPSGYFWSRRIAGVTQRFSLQLGSRVRFVRPAATCDLAAGDVNRTIPLTPIKVSDLRDIDYAGMLNFELTANCTNATNVTFRFSGTPAPGNNVLFANTGTASGVALWLGSRINGVQQTISPNANNIRNVAVSGNRAVLPLSAAYHKNGTVGQGTLASTATVNITYN</sequence>
<dbReference type="SUPFAM" id="SSF49401">
    <property type="entry name" value="Bacterial adhesins"/>
    <property type="match status" value="1"/>
</dbReference>
<evidence type="ECO:0000313" key="7">
    <source>
        <dbReference type="Proteomes" id="UP001056907"/>
    </source>
</evidence>
<reference evidence="6" key="1">
    <citation type="journal article" date="2022" name="Front. Plant Sci.">
        <title>Agronomic efficiency and genome mining analysis of the wheat-biostimulant rhizospheric bacterium Pseudomonas pergaminensis sp. nov. strain 1008T.</title>
        <authorList>
            <person name="Diaz M."/>
            <person name="Bach T."/>
            <person name="Gonzalez Anta G."/>
            <person name="Agaras B."/>
            <person name="Wibberg D."/>
            <person name="Noguera F."/>
            <person name="Canciani W."/>
            <person name="Valverde C."/>
        </authorList>
    </citation>
    <scope>NUCLEOTIDE SEQUENCE</scope>
    <source>
        <strain evidence="6">1008</strain>
    </source>
</reference>
<dbReference type="AlphaFoldDB" id="A0ABD7TQ19"/>
<keyword evidence="3" id="KW-0281">Fimbrium</keyword>
<gene>
    <name evidence="6" type="ORF">KUA23_01980</name>
</gene>
<dbReference type="InterPro" id="IPR050263">
    <property type="entry name" value="Bact_Fimbrial_Adh_Pro"/>
</dbReference>
<dbReference type="Proteomes" id="UP001056907">
    <property type="component" value="Chromosome"/>
</dbReference>
<dbReference type="PANTHER" id="PTHR33420:SF14">
    <property type="entry name" value="TYPE 1 FIMBRIN D-MANNOSE SPECIFIC ADHESIN"/>
    <property type="match status" value="1"/>
</dbReference>
<dbReference type="InterPro" id="IPR000259">
    <property type="entry name" value="Adhesion_dom_fimbrial"/>
</dbReference>
<dbReference type="KEGG" id="ppeg:KUA23_01980"/>
<comment type="similarity">
    <text evidence="2">Belongs to the fimbrial protein family.</text>
</comment>
<dbReference type="Gene3D" id="2.60.40.3310">
    <property type="match status" value="1"/>
</dbReference>
<proteinExistence type="inferred from homology"/>
<evidence type="ECO:0000256" key="3">
    <source>
        <dbReference type="ARBA" id="ARBA00023263"/>
    </source>
</evidence>
<accession>A0ABD7TQ19</accession>
<keyword evidence="4" id="KW-0732">Signal</keyword>
<dbReference type="InterPro" id="IPR036937">
    <property type="entry name" value="Adhesion_dom_fimbrial_sf"/>
</dbReference>
<evidence type="ECO:0000256" key="4">
    <source>
        <dbReference type="SAM" id="SignalP"/>
    </source>
</evidence>
<evidence type="ECO:0000313" key="6">
    <source>
        <dbReference type="EMBL" id="USW03891.2"/>
    </source>
</evidence>
<dbReference type="GO" id="GO:0009289">
    <property type="term" value="C:pilus"/>
    <property type="evidence" value="ECO:0007669"/>
    <property type="project" value="UniProtKB-SubCell"/>
</dbReference>
<dbReference type="EMBL" id="CP078013">
    <property type="protein sequence ID" value="USW03891.2"/>
    <property type="molecule type" value="Genomic_DNA"/>
</dbReference>
<dbReference type="RefSeq" id="WP_306428756.1">
    <property type="nucleotide sequence ID" value="NZ_CP078013.2"/>
</dbReference>
<reference evidence="6" key="2">
    <citation type="submission" date="2024-04" db="EMBL/GenBank/DDBJ databases">
        <authorList>
            <person name="Diaz M."/>
            <person name="Bach T."/>
            <person name="Gonzalez Anta G."/>
            <person name="Agaras B."/>
            <person name="Wibberg D."/>
            <person name="Noguera F."/>
            <person name="Canciani W."/>
            <person name="Ybarra T."/>
            <person name="Nunez M.L."/>
            <person name="Valverde C."/>
        </authorList>
    </citation>
    <scope>NUCLEOTIDE SEQUENCE</scope>
    <source>
        <strain evidence="6">1008</strain>
    </source>
</reference>
<evidence type="ECO:0000256" key="1">
    <source>
        <dbReference type="ARBA" id="ARBA00004561"/>
    </source>
</evidence>
<feature type="chain" id="PRO_5044875017" evidence="4">
    <location>
        <begin position="25"/>
        <end position="318"/>
    </location>
</feature>
<dbReference type="InterPro" id="IPR008966">
    <property type="entry name" value="Adhesion_dom_sf"/>
</dbReference>
<dbReference type="Pfam" id="PF00419">
    <property type="entry name" value="Fimbrial"/>
    <property type="match status" value="1"/>
</dbReference>
<feature type="domain" description="Fimbrial-type adhesion" evidence="5">
    <location>
        <begin position="182"/>
        <end position="317"/>
    </location>
</feature>
<comment type="subcellular location">
    <subcellularLocation>
        <location evidence="1">Fimbrium</location>
    </subcellularLocation>
</comment>
<organism evidence="6 7">
    <name type="scientific">Pseudomonas pergaminensis</name>
    <dbReference type="NCBI Taxonomy" id="2853159"/>
    <lineage>
        <taxon>Bacteria</taxon>
        <taxon>Pseudomonadati</taxon>
        <taxon>Pseudomonadota</taxon>
        <taxon>Gammaproteobacteria</taxon>
        <taxon>Pseudomonadales</taxon>
        <taxon>Pseudomonadaceae</taxon>
        <taxon>Pseudomonas</taxon>
    </lineage>
</organism>
<evidence type="ECO:0000259" key="5">
    <source>
        <dbReference type="Pfam" id="PF00419"/>
    </source>
</evidence>
<evidence type="ECO:0000256" key="2">
    <source>
        <dbReference type="ARBA" id="ARBA00006671"/>
    </source>
</evidence>
<protein>
    <submittedName>
        <fullName evidence="6">Fimbrial protein</fullName>
    </submittedName>
</protein>
<dbReference type="Gene3D" id="2.60.40.1090">
    <property type="entry name" value="Fimbrial-type adhesion domain"/>
    <property type="match status" value="1"/>
</dbReference>
<name>A0ABD7TQ19_9PSED</name>